<evidence type="ECO:0008006" key="4">
    <source>
        <dbReference type="Google" id="ProtNLM"/>
    </source>
</evidence>
<keyword evidence="3" id="KW-1185">Reference proteome</keyword>
<sequence>MNAPTRKHRRHPLAALVLWLGSSLAACLLALAFAVTAAPAEAQLDSAYDAGVALGYTLCSAAQEGTQ</sequence>
<evidence type="ECO:0000256" key="1">
    <source>
        <dbReference type="SAM" id="SignalP"/>
    </source>
</evidence>
<feature type="signal peptide" evidence="1">
    <location>
        <begin position="1"/>
        <end position="37"/>
    </location>
</feature>
<dbReference type="Proteomes" id="UP000664731">
    <property type="component" value="Unassembled WGS sequence"/>
</dbReference>
<comment type="caution">
    <text evidence="2">The sequence shown here is derived from an EMBL/GenBank/DDBJ whole genome shotgun (WGS) entry which is preliminary data.</text>
</comment>
<gene>
    <name evidence="2" type="ORF">J1777_06045</name>
</gene>
<organism evidence="2 3">
    <name type="scientific">Comamonas denitrificans</name>
    <dbReference type="NCBI Taxonomy" id="117506"/>
    <lineage>
        <taxon>Bacteria</taxon>
        <taxon>Pseudomonadati</taxon>
        <taxon>Pseudomonadota</taxon>
        <taxon>Betaproteobacteria</taxon>
        <taxon>Burkholderiales</taxon>
        <taxon>Comamonadaceae</taxon>
        <taxon>Comamonas</taxon>
    </lineage>
</organism>
<name>A0A939GWH5_9BURK</name>
<accession>A0A939GWH5</accession>
<dbReference type="PROSITE" id="PS51257">
    <property type="entry name" value="PROKAR_LIPOPROTEIN"/>
    <property type="match status" value="1"/>
</dbReference>
<reference evidence="2" key="1">
    <citation type="submission" date="2021-03" db="EMBL/GenBank/DDBJ databases">
        <title>Comamonas denitrificans.</title>
        <authorList>
            <person name="Finster K."/>
        </authorList>
    </citation>
    <scope>NUCLEOTIDE SEQUENCE</scope>
    <source>
        <strain evidence="2">MM2021_4</strain>
    </source>
</reference>
<proteinExistence type="predicted"/>
<dbReference type="AlphaFoldDB" id="A0A939GWH5"/>
<keyword evidence="1" id="KW-0732">Signal</keyword>
<feature type="chain" id="PRO_5037314318" description="Lipoprotein" evidence="1">
    <location>
        <begin position="38"/>
        <end position="67"/>
    </location>
</feature>
<evidence type="ECO:0000313" key="3">
    <source>
        <dbReference type="Proteomes" id="UP000664731"/>
    </source>
</evidence>
<evidence type="ECO:0000313" key="2">
    <source>
        <dbReference type="EMBL" id="MBO1249399.1"/>
    </source>
</evidence>
<dbReference type="RefSeq" id="WP_207574918.1">
    <property type="nucleotide sequence ID" value="NZ_JAFNME010000009.1"/>
</dbReference>
<dbReference type="EMBL" id="JAFNME010000009">
    <property type="protein sequence ID" value="MBO1249399.1"/>
    <property type="molecule type" value="Genomic_DNA"/>
</dbReference>
<protein>
    <recommendedName>
        <fullName evidence="4">Lipoprotein</fullName>
    </recommendedName>
</protein>